<gene>
    <name evidence="2" type="ORF">GYMLUDRAFT_50981</name>
</gene>
<keyword evidence="1" id="KW-1133">Transmembrane helix</keyword>
<name>A0A0D0AKN6_9AGAR</name>
<feature type="transmembrane region" description="Helical" evidence="1">
    <location>
        <begin position="190"/>
        <end position="211"/>
    </location>
</feature>
<proteinExistence type="predicted"/>
<feature type="transmembrane region" description="Helical" evidence="1">
    <location>
        <begin position="110"/>
        <end position="134"/>
    </location>
</feature>
<feature type="transmembrane region" description="Helical" evidence="1">
    <location>
        <begin position="73"/>
        <end position="95"/>
    </location>
</feature>
<keyword evidence="1" id="KW-0812">Transmembrane</keyword>
<accession>A0A0D0AKN6</accession>
<dbReference type="HOGENOM" id="CLU_044614_3_3_1"/>
<protein>
    <submittedName>
        <fullName evidence="2">Uncharacterized protein</fullName>
    </submittedName>
</protein>
<keyword evidence="1" id="KW-0472">Membrane</keyword>
<dbReference type="Proteomes" id="UP000053593">
    <property type="component" value="Unassembled WGS sequence"/>
</dbReference>
<reference evidence="2 3" key="1">
    <citation type="submission" date="2014-04" db="EMBL/GenBank/DDBJ databases">
        <title>Evolutionary Origins and Diversification of the Mycorrhizal Mutualists.</title>
        <authorList>
            <consortium name="DOE Joint Genome Institute"/>
            <consortium name="Mycorrhizal Genomics Consortium"/>
            <person name="Kohler A."/>
            <person name="Kuo A."/>
            <person name="Nagy L.G."/>
            <person name="Floudas D."/>
            <person name="Copeland A."/>
            <person name="Barry K.W."/>
            <person name="Cichocki N."/>
            <person name="Veneault-Fourrey C."/>
            <person name="LaButti K."/>
            <person name="Lindquist E.A."/>
            <person name="Lipzen A."/>
            <person name="Lundell T."/>
            <person name="Morin E."/>
            <person name="Murat C."/>
            <person name="Riley R."/>
            <person name="Ohm R."/>
            <person name="Sun H."/>
            <person name="Tunlid A."/>
            <person name="Henrissat B."/>
            <person name="Grigoriev I.V."/>
            <person name="Hibbett D.S."/>
            <person name="Martin F."/>
        </authorList>
    </citation>
    <scope>NUCLEOTIDE SEQUENCE [LARGE SCALE GENOMIC DNA]</scope>
    <source>
        <strain evidence="2 3">FD-317 M1</strain>
    </source>
</reference>
<feature type="transmembrane region" description="Helical" evidence="1">
    <location>
        <begin position="47"/>
        <end position="66"/>
    </location>
</feature>
<evidence type="ECO:0000313" key="3">
    <source>
        <dbReference type="Proteomes" id="UP000053593"/>
    </source>
</evidence>
<feature type="transmembrane region" description="Helical" evidence="1">
    <location>
        <begin position="155"/>
        <end position="178"/>
    </location>
</feature>
<organism evidence="2 3">
    <name type="scientific">Collybiopsis luxurians FD-317 M1</name>
    <dbReference type="NCBI Taxonomy" id="944289"/>
    <lineage>
        <taxon>Eukaryota</taxon>
        <taxon>Fungi</taxon>
        <taxon>Dikarya</taxon>
        <taxon>Basidiomycota</taxon>
        <taxon>Agaricomycotina</taxon>
        <taxon>Agaricomycetes</taxon>
        <taxon>Agaricomycetidae</taxon>
        <taxon>Agaricales</taxon>
        <taxon>Marasmiineae</taxon>
        <taxon>Omphalotaceae</taxon>
        <taxon>Collybiopsis</taxon>
        <taxon>Collybiopsis luxurians</taxon>
    </lineage>
</organism>
<dbReference type="OrthoDB" id="3354175at2759"/>
<evidence type="ECO:0000256" key="1">
    <source>
        <dbReference type="SAM" id="Phobius"/>
    </source>
</evidence>
<dbReference type="EMBL" id="KN834884">
    <property type="protein sequence ID" value="KIK50790.1"/>
    <property type="molecule type" value="Genomic_DNA"/>
</dbReference>
<sequence length="286" mass="31704">MYVLATGLIITDFARGFAAFILHGGTLEGPTNYFEQFWIWSNLVRESLFVTMVFIADAVLVFRLYVVWGYKKYIVIGPIILLIAEIAFASLSVWGQSISNPGATIQNFDIFTWAMVSFSIICSTNIIVTALIAARIWWYSHQASRFLGKPHSRKYYQAIIIIIESGSISGLTMFLILILYRTTLTSADFIYFPACQIAGIVPTMIIVRVGLGVSTEDPTHSSTVTSLKFRSNQGARGRSEATLAVTTHKARSNHQSDTFSLDDIEIGNASRDGNKSFVVSKQNDAV</sequence>
<dbReference type="AlphaFoldDB" id="A0A0D0AKN6"/>
<evidence type="ECO:0000313" key="2">
    <source>
        <dbReference type="EMBL" id="KIK50790.1"/>
    </source>
</evidence>
<keyword evidence="3" id="KW-1185">Reference proteome</keyword>